<dbReference type="AlphaFoldDB" id="A0A437UJ13"/>
<evidence type="ECO:0000313" key="3">
    <source>
        <dbReference type="Proteomes" id="UP000288388"/>
    </source>
</evidence>
<evidence type="ECO:0000313" key="2">
    <source>
        <dbReference type="EMBL" id="RVU93642.1"/>
    </source>
</evidence>
<comment type="caution">
    <text evidence="2">The sequence shown here is derived from an EMBL/GenBank/DDBJ whole genome shotgun (WGS) entry which is preliminary data.</text>
</comment>
<proteinExistence type="predicted"/>
<accession>A0A437UJ13</accession>
<protein>
    <recommendedName>
        <fullName evidence="4">Head-tail adaptor protein</fullName>
    </recommendedName>
</protein>
<dbReference type="Proteomes" id="UP000288388">
    <property type="component" value="Unassembled WGS sequence"/>
</dbReference>
<name>A0A437UJ13_ENTAV</name>
<organism evidence="2 3">
    <name type="scientific">Enterococcus avium</name>
    <name type="common">Streptococcus avium</name>
    <dbReference type="NCBI Taxonomy" id="33945"/>
    <lineage>
        <taxon>Bacteria</taxon>
        <taxon>Bacillati</taxon>
        <taxon>Bacillota</taxon>
        <taxon>Bacilli</taxon>
        <taxon>Lactobacillales</taxon>
        <taxon>Enterococcaceae</taxon>
        <taxon>Enterococcus</taxon>
    </lineage>
</organism>
<evidence type="ECO:0008006" key="4">
    <source>
        <dbReference type="Google" id="ProtNLM"/>
    </source>
</evidence>
<dbReference type="RefSeq" id="WP_127978084.1">
    <property type="nucleotide sequence ID" value="NZ_JARPWH010000118.1"/>
</dbReference>
<dbReference type="Proteomes" id="UP001260773">
    <property type="component" value="Unassembled WGS sequence"/>
</dbReference>
<gene>
    <name evidence="2" type="ORF">EK398_01500</name>
    <name evidence="1" type="ORF">P7D43_19705</name>
</gene>
<reference evidence="1" key="2">
    <citation type="submission" date="2023-03" db="EMBL/GenBank/DDBJ databases">
        <authorList>
            <person name="Shen W."/>
            <person name="Cai J."/>
        </authorList>
    </citation>
    <scope>NUCLEOTIDE SEQUENCE</scope>
    <source>
        <strain evidence="1">P33-2</strain>
    </source>
</reference>
<dbReference type="EMBL" id="JARPWH010000118">
    <property type="protein sequence ID" value="MDT2404597.1"/>
    <property type="molecule type" value="Genomic_DNA"/>
</dbReference>
<sequence length="105" mass="12055">MRYTDKITFIKESEKSHYDTNLGEWIEEPPIRISTDANVTDLGTNRSMALFGSIKQGAKVVRTQPLFVVPEWDQIEIDNKIYQLTTERIPSERTSIIVEEVIPDG</sequence>
<dbReference type="EMBL" id="RYZS01000001">
    <property type="protein sequence ID" value="RVU93642.1"/>
    <property type="molecule type" value="Genomic_DNA"/>
</dbReference>
<evidence type="ECO:0000313" key="1">
    <source>
        <dbReference type="EMBL" id="MDT2404597.1"/>
    </source>
</evidence>
<reference evidence="2 3" key="1">
    <citation type="submission" date="2018-12" db="EMBL/GenBank/DDBJ databases">
        <title>A novel vanA-carrying plasmid in a clinical isolate of Enterococcus avium.</title>
        <authorList>
            <person name="Bernasconi O.J."/>
            <person name="Luzzaro F."/>
            <person name="Endimiani A."/>
        </authorList>
    </citation>
    <scope>NUCLEOTIDE SEQUENCE [LARGE SCALE GENOMIC DNA]</scope>
    <source>
        <strain evidence="2 3">LC0559/18</strain>
    </source>
</reference>